<name>A0A2T5RF23_9FIRM</name>
<evidence type="ECO:0000313" key="1">
    <source>
        <dbReference type="EMBL" id="PTV92841.1"/>
    </source>
</evidence>
<sequence length="42" mass="4775">MRFWISYMIELLEGIILIGKGVCKGTKMLSQGVLSFIKNNQN</sequence>
<evidence type="ECO:0000313" key="2">
    <source>
        <dbReference type="Proteomes" id="UP000244089"/>
    </source>
</evidence>
<proteinExistence type="predicted"/>
<gene>
    <name evidence="1" type="ORF">C8C76_1654</name>
</gene>
<reference evidence="1 2" key="1">
    <citation type="submission" date="2018-04" db="EMBL/GenBank/DDBJ databases">
        <title>Subsurface microbial communities from deep shales in Ohio and West Virginia, USA.</title>
        <authorList>
            <person name="Wrighton K."/>
        </authorList>
    </citation>
    <scope>NUCLEOTIDE SEQUENCE [LARGE SCALE GENOMIC DNA]</scope>
    <source>
        <strain evidence="1 2">WC1</strain>
    </source>
</reference>
<comment type="caution">
    <text evidence="1">The sequence shown here is derived from an EMBL/GenBank/DDBJ whole genome shotgun (WGS) entry which is preliminary data.</text>
</comment>
<organism evidence="1 2">
    <name type="scientific">Halanaerobium saccharolyticum</name>
    <dbReference type="NCBI Taxonomy" id="43595"/>
    <lineage>
        <taxon>Bacteria</taxon>
        <taxon>Bacillati</taxon>
        <taxon>Bacillota</taxon>
        <taxon>Clostridia</taxon>
        <taxon>Halanaerobiales</taxon>
        <taxon>Halanaerobiaceae</taxon>
        <taxon>Halanaerobium</taxon>
    </lineage>
</organism>
<protein>
    <submittedName>
        <fullName evidence="1">Uncharacterized protein</fullName>
    </submittedName>
</protein>
<dbReference type="EMBL" id="QAXS01000065">
    <property type="protein sequence ID" value="PTV92841.1"/>
    <property type="molecule type" value="Genomic_DNA"/>
</dbReference>
<dbReference type="AlphaFoldDB" id="A0A2T5RF23"/>
<accession>A0A2T5RF23</accession>
<dbReference type="Proteomes" id="UP000244089">
    <property type="component" value="Unassembled WGS sequence"/>
</dbReference>